<dbReference type="EMBL" id="CAADJA010000002">
    <property type="protein sequence ID" value="VFS48073.1"/>
    <property type="molecule type" value="Genomic_DNA"/>
</dbReference>
<dbReference type="InterPro" id="IPR021695">
    <property type="entry name" value="Phage_KPP10_Orf10"/>
</dbReference>
<proteinExistence type="predicted"/>
<dbReference type="OrthoDB" id="6623342at2"/>
<dbReference type="Proteomes" id="UP000373449">
    <property type="component" value="Unassembled WGS sequence"/>
</dbReference>
<evidence type="ECO:0000313" key="2">
    <source>
        <dbReference type="EMBL" id="VFS48073.1"/>
    </source>
</evidence>
<reference evidence="3" key="2">
    <citation type="submission" date="2017-09" db="EMBL/GenBank/DDBJ databases">
        <title>FDA dAtabase for Regulatory Grade micrObial Sequences (FDA-ARGOS): Supporting development and validation of Infectious Disease Dx tests.</title>
        <authorList>
            <person name="Minogue T."/>
            <person name="Wolcott M."/>
            <person name="Wasieloski L."/>
            <person name="Aguilar W."/>
            <person name="Moore D."/>
            <person name="Tallon L."/>
            <person name="Sadzewicz L."/>
            <person name="Ott S."/>
            <person name="Zhao X."/>
            <person name="Nagaraj S."/>
            <person name="Vavikolanu K."/>
            <person name="Aluvathingal J."/>
            <person name="Nadendla S."/>
            <person name="Sichtig H."/>
        </authorList>
    </citation>
    <scope>NUCLEOTIDE SEQUENCE [LARGE SCALE GENOMIC DNA]</scope>
    <source>
        <strain evidence="3">FDAARGOS_387</strain>
    </source>
</reference>
<keyword evidence="3" id="KW-1185">Reference proteome</keyword>
<dbReference type="Pfam" id="PF11681">
    <property type="entry name" value="Phage_Tube_PhiTE"/>
    <property type="match status" value="1"/>
</dbReference>
<reference evidence="1" key="1">
    <citation type="submission" date="2017-09" db="EMBL/GenBank/DDBJ databases">
        <title>FDA dAtabase for Regulatory Grade micrObial Sequences (FDA-ARGOS): Supporting development and validation of Infectious Disease Dx tests.</title>
        <authorList>
            <person name="Minogue T."/>
            <person name="Wolcott M."/>
            <person name="Wasieloski L."/>
            <person name="Aguilar W."/>
            <person name="Moore D."/>
            <person name="Tallon L.J."/>
            <person name="Sadzewicz L."/>
            <person name="Ott S."/>
            <person name="Zhao X."/>
            <person name="Nagaraj S."/>
            <person name="Vavikolanu K."/>
            <person name="Aluvathingal J."/>
            <person name="Nadendla S."/>
            <person name="Sichtig H."/>
        </authorList>
    </citation>
    <scope>NUCLEOTIDE SEQUENCE</scope>
    <source>
        <strain evidence="1">FDAARGOS_387</strain>
    </source>
</reference>
<evidence type="ECO:0000313" key="4">
    <source>
        <dbReference type="Proteomes" id="UP000373449"/>
    </source>
</evidence>
<gene>
    <name evidence="1" type="ORF">CRN84_10270</name>
    <name evidence="2" type="ORF">NCTC12282_02986</name>
</gene>
<organism evidence="1 3">
    <name type="scientific">Budvicia aquatica</name>
    <dbReference type="NCBI Taxonomy" id="82979"/>
    <lineage>
        <taxon>Bacteria</taxon>
        <taxon>Pseudomonadati</taxon>
        <taxon>Pseudomonadota</taxon>
        <taxon>Gammaproteobacteria</taxon>
        <taxon>Enterobacterales</taxon>
        <taxon>Budviciaceae</taxon>
        <taxon>Budvicia</taxon>
    </lineage>
</organism>
<name>A0A2C6DLJ6_9GAMM</name>
<accession>A0A2C6DLJ6</accession>
<dbReference type="STRING" id="1111728.GCA_000427805_00594"/>
<dbReference type="EMBL" id="PDDX01000001">
    <property type="protein sequence ID" value="PHI29691.1"/>
    <property type="molecule type" value="Genomic_DNA"/>
</dbReference>
<reference evidence="2 4" key="3">
    <citation type="submission" date="2019-03" db="EMBL/GenBank/DDBJ databases">
        <authorList>
            <consortium name="Pathogen Informatics"/>
        </authorList>
    </citation>
    <scope>NUCLEOTIDE SEQUENCE [LARGE SCALE GENOMIC DNA]</scope>
    <source>
        <strain evidence="2 4">NCTC12282</strain>
    </source>
</reference>
<evidence type="ECO:0000313" key="3">
    <source>
        <dbReference type="Proteomes" id="UP000224974"/>
    </source>
</evidence>
<dbReference type="Proteomes" id="UP000224974">
    <property type="component" value="Unassembled WGS sequence"/>
</dbReference>
<evidence type="ECO:0000313" key="1">
    <source>
        <dbReference type="EMBL" id="PHI29691.1"/>
    </source>
</evidence>
<dbReference type="AlphaFoldDB" id="A0A2C6DLJ6"/>
<protein>
    <submittedName>
        <fullName evidence="1">DUF3277 domain-containing protein</fullName>
    </submittedName>
    <submittedName>
        <fullName evidence="2">Protein of uncharacterized function (DUF3277)</fullName>
    </submittedName>
</protein>
<sequence>MAAELTGTYKGDQVFVTVGPVLISGFSDGDAITVKRAEGLYTSKVGIDGGVARVRNANKSGSIEIKLLQTSKVNDELSDLFYVDNFNEDGSPVLPISVTDGNGRTLCSAGHAWLKSVPDVSFGKDVSDRLWSFECADLKIYIGGN</sequence>
<dbReference type="RefSeq" id="WP_029093196.1">
    <property type="nucleotide sequence ID" value="NZ_CAADJA010000002.1"/>
</dbReference>
<dbReference type="NCBIfam" id="NF047581">
    <property type="entry name" value="gp105_phage_fam"/>
    <property type="match status" value="1"/>
</dbReference>